<accession>A0AAW1U6F9</accession>
<reference evidence="1 2" key="1">
    <citation type="submission" date="2023-03" db="EMBL/GenBank/DDBJ databases">
        <title>Genome insight into feeding habits of ladybird beetles.</title>
        <authorList>
            <person name="Li H.-S."/>
            <person name="Huang Y.-H."/>
            <person name="Pang H."/>
        </authorList>
    </citation>
    <scope>NUCLEOTIDE SEQUENCE [LARGE SCALE GENOMIC DNA]</scope>
    <source>
        <strain evidence="1">SYSU_2023b</strain>
        <tissue evidence="1">Whole body</tissue>
    </source>
</reference>
<dbReference type="PROSITE" id="PS51257">
    <property type="entry name" value="PROKAR_LIPOPROTEIN"/>
    <property type="match status" value="1"/>
</dbReference>
<protein>
    <submittedName>
        <fullName evidence="1">Uncharacterized protein</fullName>
    </submittedName>
</protein>
<gene>
    <name evidence="1" type="ORF">WA026_021126</name>
</gene>
<name>A0AAW1U6F9_9CUCU</name>
<dbReference type="AlphaFoldDB" id="A0AAW1U6F9"/>
<sequence length="114" mass="13216">MFWLRWMIFEENSPPTYMAYLPSTYSCVYMRQSYSQSSVISLDGYLESFSGQEQGVWNGNGSIRNESVRSSCSRTWEPLNCTSQFPLPSCQGGLTYLFAYNYKVQRMRNLLAKP</sequence>
<keyword evidence="2" id="KW-1185">Reference proteome</keyword>
<organism evidence="1 2">
    <name type="scientific">Henosepilachna vigintioctopunctata</name>
    <dbReference type="NCBI Taxonomy" id="420089"/>
    <lineage>
        <taxon>Eukaryota</taxon>
        <taxon>Metazoa</taxon>
        <taxon>Ecdysozoa</taxon>
        <taxon>Arthropoda</taxon>
        <taxon>Hexapoda</taxon>
        <taxon>Insecta</taxon>
        <taxon>Pterygota</taxon>
        <taxon>Neoptera</taxon>
        <taxon>Endopterygota</taxon>
        <taxon>Coleoptera</taxon>
        <taxon>Polyphaga</taxon>
        <taxon>Cucujiformia</taxon>
        <taxon>Coccinelloidea</taxon>
        <taxon>Coccinellidae</taxon>
        <taxon>Epilachninae</taxon>
        <taxon>Epilachnini</taxon>
        <taxon>Henosepilachna</taxon>
    </lineage>
</organism>
<comment type="caution">
    <text evidence="1">The sequence shown here is derived from an EMBL/GenBank/DDBJ whole genome shotgun (WGS) entry which is preliminary data.</text>
</comment>
<dbReference type="Proteomes" id="UP001431783">
    <property type="component" value="Unassembled WGS sequence"/>
</dbReference>
<proteinExistence type="predicted"/>
<evidence type="ECO:0000313" key="1">
    <source>
        <dbReference type="EMBL" id="KAK9878110.1"/>
    </source>
</evidence>
<dbReference type="EMBL" id="JARQZJ010000046">
    <property type="protein sequence ID" value="KAK9878110.1"/>
    <property type="molecule type" value="Genomic_DNA"/>
</dbReference>
<evidence type="ECO:0000313" key="2">
    <source>
        <dbReference type="Proteomes" id="UP001431783"/>
    </source>
</evidence>